<gene>
    <name evidence="1" type="ORF">L2E82_11508</name>
</gene>
<accession>A0ACB9GDC9</accession>
<dbReference type="EMBL" id="CM042010">
    <property type="protein sequence ID" value="KAI3781492.1"/>
    <property type="molecule type" value="Genomic_DNA"/>
</dbReference>
<proteinExistence type="predicted"/>
<evidence type="ECO:0000313" key="1">
    <source>
        <dbReference type="EMBL" id="KAI3781492.1"/>
    </source>
</evidence>
<dbReference type="Proteomes" id="UP001055811">
    <property type="component" value="Linkage Group LG02"/>
</dbReference>
<sequence length="67" mass="7184">MSALAAISGGPKNGNQGKVHRSTSRGSFAIRKGETAAVETLERFFLLRLRIKSNTHTNISTEGEGIL</sequence>
<protein>
    <submittedName>
        <fullName evidence="1">Uncharacterized protein</fullName>
    </submittedName>
</protein>
<reference evidence="1 2" key="2">
    <citation type="journal article" date="2022" name="Mol. Ecol. Resour.">
        <title>The genomes of chicory, endive, great burdock and yacon provide insights into Asteraceae paleo-polyploidization history and plant inulin production.</title>
        <authorList>
            <person name="Fan W."/>
            <person name="Wang S."/>
            <person name="Wang H."/>
            <person name="Wang A."/>
            <person name="Jiang F."/>
            <person name="Liu H."/>
            <person name="Zhao H."/>
            <person name="Xu D."/>
            <person name="Zhang Y."/>
        </authorList>
    </citation>
    <scope>NUCLEOTIDE SEQUENCE [LARGE SCALE GENOMIC DNA]</scope>
    <source>
        <strain evidence="2">cv. Punajuju</strain>
        <tissue evidence="1">Leaves</tissue>
    </source>
</reference>
<reference evidence="2" key="1">
    <citation type="journal article" date="2022" name="Mol. Ecol. Resour.">
        <title>The genomes of chicory, endive, great burdock and yacon provide insights into Asteraceae palaeo-polyploidization history and plant inulin production.</title>
        <authorList>
            <person name="Fan W."/>
            <person name="Wang S."/>
            <person name="Wang H."/>
            <person name="Wang A."/>
            <person name="Jiang F."/>
            <person name="Liu H."/>
            <person name="Zhao H."/>
            <person name="Xu D."/>
            <person name="Zhang Y."/>
        </authorList>
    </citation>
    <scope>NUCLEOTIDE SEQUENCE [LARGE SCALE GENOMIC DNA]</scope>
    <source>
        <strain evidence="2">cv. Punajuju</strain>
    </source>
</reference>
<keyword evidence="2" id="KW-1185">Reference proteome</keyword>
<comment type="caution">
    <text evidence="1">The sequence shown here is derived from an EMBL/GenBank/DDBJ whole genome shotgun (WGS) entry which is preliminary data.</text>
</comment>
<evidence type="ECO:0000313" key="2">
    <source>
        <dbReference type="Proteomes" id="UP001055811"/>
    </source>
</evidence>
<organism evidence="1 2">
    <name type="scientific">Cichorium intybus</name>
    <name type="common">Chicory</name>
    <dbReference type="NCBI Taxonomy" id="13427"/>
    <lineage>
        <taxon>Eukaryota</taxon>
        <taxon>Viridiplantae</taxon>
        <taxon>Streptophyta</taxon>
        <taxon>Embryophyta</taxon>
        <taxon>Tracheophyta</taxon>
        <taxon>Spermatophyta</taxon>
        <taxon>Magnoliopsida</taxon>
        <taxon>eudicotyledons</taxon>
        <taxon>Gunneridae</taxon>
        <taxon>Pentapetalae</taxon>
        <taxon>asterids</taxon>
        <taxon>campanulids</taxon>
        <taxon>Asterales</taxon>
        <taxon>Asteraceae</taxon>
        <taxon>Cichorioideae</taxon>
        <taxon>Cichorieae</taxon>
        <taxon>Cichoriinae</taxon>
        <taxon>Cichorium</taxon>
    </lineage>
</organism>
<name>A0ACB9GDC9_CICIN</name>